<evidence type="ECO:0000313" key="1">
    <source>
        <dbReference type="EMBL" id="RXH56487.1"/>
    </source>
</evidence>
<comment type="caution">
    <text evidence="1">The sequence shown here is derived from an EMBL/GenBank/DDBJ whole genome shotgun (WGS) entry which is preliminary data.</text>
</comment>
<dbReference type="Proteomes" id="UP000289437">
    <property type="component" value="Unassembled WGS sequence"/>
</dbReference>
<proteinExistence type="predicted"/>
<organism evidence="1 2">
    <name type="scientific">Granulicella sibirica</name>
    <dbReference type="NCBI Taxonomy" id="2479048"/>
    <lineage>
        <taxon>Bacteria</taxon>
        <taxon>Pseudomonadati</taxon>
        <taxon>Acidobacteriota</taxon>
        <taxon>Terriglobia</taxon>
        <taxon>Terriglobales</taxon>
        <taxon>Acidobacteriaceae</taxon>
        <taxon>Granulicella</taxon>
    </lineage>
</organism>
<dbReference type="AlphaFoldDB" id="A0A4Q0SZZ4"/>
<name>A0A4Q0SZZ4_9BACT</name>
<reference evidence="2" key="2">
    <citation type="submission" date="2019-02" db="EMBL/GenBank/DDBJ databases">
        <title>Granulicella sibirica sp. nov., a psychrotolerant acidobacterium isolated from an organic soil layer in forested tundra, West Siberia.</title>
        <authorList>
            <person name="Oshkin I.Y."/>
            <person name="Kulichevskaya I.S."/>
            <person name="Rijpstra W.I.C."/>
            <person name="Sinninghe Damste J.S."/>
            <person name="Rakitin A.L."/>
            <person name="Ravin N.V."/>
            <person name="Dedysh S.N."/>
        </authorList>
    </citation>
    <scope>NUCLEOTIDE SEQUENCE [LARGE SCALE GENOMIC DNA]</scope>
    <source>
        <strain evidence="2">AF10</strain>
    </source>
</reference>
<accession>A0A4Q0SZZ4</accession>
<dbReference type="EMBL" id="RDSM01000002">
    <property type="protein sequence ID" value="RXH56487.1"/>
    <property type="molecule type" value="Genomic_DNA"/>
</dbReference>
<evidence type="ECO:0000313" key="2">
    <source>
        <dbReference type="Proteomes" id="UP000289437"/>
    </source>
</evidence>
<gene>
    <name evidence="1" type="ORF">GRAN_3344</name>
</gene>
<protein>
    <submittedName>
        <fullName evidence="1">Uncharacterized protein</fullName>
    </submittedName>
</protein>
<sequence>MAGTYRFVANLHSAHGDSEGSLVGDDADPGVRNEQVDCFRIFQARPSYLRRLNMLRTGICMVLEAR</sequence>
<keyword evidence="2" id="KW-1185">Reference proteome</keyword>
<reference evidence="1 2" key="1">
    <citation type="submission" date="2018-11" db="EMBL/GenBank/DDBJ databases">
        <authorList>
            <person name="Mardanov A.V."/>
            <person name="Ravin N.V."/>
            <person name="Dedysh S.N."/>
        </authorList>
    </citation>
    <scope>NUCLEOTIDE SEQUENCE [LARGE SCALE GENOMIC DNA]</scope>
    <source>
        <strain evidence="1 2">AF10</strain>
    </source>
</reference>